<dbReference type="AlphaFoldDB" id="A0AAN7NSP8"/>
<evidence type="ECO:0000313" key="3">
    <source>
        <dbReference type="Proteomes" id="UP001333110"/>
    </source>
</evidence>
<feature type="non-terminal residue" evidence="2">
    <location>
        <position position="295"/>
    </location>
</feature>
<sequence length="295" mass="33314">MQRSLVQNGTGSVTPPRLETSFFHLNLWRPKLALPRLVTSFGPAMGYHNRTAASEAVRFAQGCCAGCGQRAHGTSPLQAGHRKRRGKESENTGNRTRLNGMKLHQGKFRLGIRKRFFAERVVGHWNRLPREVVTAPSLSELKGRLDDALSDMLEGRAATQRDLSGLEKQADRNLLKFTKNICKVLQPGWSKSILRADYQERIFAGKGLRGLVDSKVSMSHQCVFAAMKANHILGCISNSQGKLRGRNLTAVFNYLIRGYREERVIFFLGMNSDEWQQTQTATTEIPNRYQEKDFH</sequence>
<dbReference type="EMBL" id="JAUNZN010000001">
    <property type="protein sequence ID" value="KAK4830789.1"/>
    <property type="molecule type" value="Genomic_DNA"/>
</dbReference>
<name>A0AAN7NSP8_MYCAM</name>
<keyword evidence="3" id="KW-1185">Reference proteome</keyword>
<feature type="region of interest" description="Disordered" evidence="1">
    <location>
        <begin position="70"/>
        <end position="95"/>
    </location>
</feature>
<dbReference type="Proteomes" id="UP001333110">
    <property type="component" value="Unassembled WGS sequence"/>
</dbReference>
<organism evidence="2 3">
    <name type="scientific">Mycteria americana</name>
    <name type="common">Wood stork</name>
    <dbReference type="NCBI Taxonomy" id="33587"/>
    <lineage>
        <taxon>Eukaryota</taxon>
        <taxon>Metazoa</taxon>
        <taxon>Chordata</taxon>
        <taxon>Craniata</taxon>
        <taxon>Vertebrata</taxon>
        <taxon>Euteleostomi</taxon>
        <taxon>Archelosauria</taxon>
        <taxon>Archosauria</taxon>
        <taxon>Dinosauria</taxon>
        <taxon>Saurischia</taxon>
        <taxon>Theropoda</taxon>
        <taxon>Coelurosauria</taxon>
        <taxon>Aves</taxon>
        <taxon>Neognathae</taxon>
        <taxon>Neoaves</taxon>
        <taxon>Aequornithes</taxon>
        <taxon>Ciconiiformes</taxon>
        <taxon>Ciconiidae</taxon>
        <taxon>Mycteria</taxon>
    </lineage>
</organism>
<protein>
    <submittedName>
        <fullName evidence="2">Uncharacterized protein</fullName>
    </submittedName>
</protein>
<reference evidence="2 3" key="1">
    <citation type="journal article" date="2023" name="J. Hered.">
        <title>Chromosome-level genome of the wood stork (Mycteria americana) provides insight into avian chromosome evolution.</title>
        <authorList>
            <person name="Flamio R. Jr."/>
            <person name="Ramstad K.M."/>
        </authorList>
    </citation>
    <scope>NUCLEOTIDE SEQUENCE [LARGE SCALE GENOMIC DNA]</scope>
    <source>
        <strain evidence="2">JAX WOST 10</strain>
    </source>
</reference>
<evidence type="ECO:0000256" key="1">
    <source>
        <dbReference type="SAM" id="MobiDB-lite"/>
    </source>
</evidence>
<comment type="caution">
    <text evidence="2">The sequence shown here is derived from an EMBL/GenBank/DDBJ whole genome shotgun (WGS) entry which is preliminary data.</text>
</comment>
<gene>
    <name evidence="2" type="ORF">QYF61_013622</name>
</gene>
<evidence type="ECO:0000313" key="2">
    <source>
        <dbReference type="EMBL" id="KAK4830789.1"/>
    </source>
</evidence>
<accession>A0AAN7NSP8</accession>
<proteinExistence type="predicted"/>